<dbReference type="Proteomes" id="UP000678499">
    <property type="component" value="Unassembled WGS sequence"/>
</dbReference>
<evidence type="ECO:0008006" key="10">
    <source>
        <dbReference type="Google" id="ProtNLM"/>
    </source>
</evidence>
<evidence type="ECO:0000259" key="7">
    <source>
        <dbReference type="PROSITE" id="PS51757"/>
    </source>
</evidence>
<dbReference type="InterPro" id="IPR001073">
    <property type="entry name" value="C1q_dom"/>
</dbReference>
<dbReference type="GO" id="GO:0003697">
    <property type="term" value="F:single-stranded DNA binding"/>
    <property type="evidence" value="ECO:0007669"/>
    <property type="project" value="InterPro"/>
</dbReference>
<evidence type="ECO:0000256" key="5">
    <source>
        <dbReference type="SAM" id="MobiDB-lite"/>
    </source>
</evidence>
<evidence type="ECO:0000256" key="4">
    <source>
        <dbReference type="SAM" id="Coils"/>
    </source>
</evidence>
<dbReference type="EMBL" id="OA885463">
    <property type="protein sequence ID" value="CAD7282067.1"/>
    <property type="molecule type" value="Genomic_DNA"/>
</dbReference>
<proteinExistence type="predicted"/>
<dbReference type="GO" id="GO:0016459">
    <property type="term" value="C:myosin complex"/>
    <property type="evidence" value="ECO:0007669"/>
    <property type="project" value="InterPro"/>
</dbReference>
<protein>
    <recommendedName>
        <fullName evidence="10">C1q domain-containing protein</fullName>
    </recommendedName>
</protein>
<dbReference type="InterPro" id="IPR050822">
    <property type="entry name" value="Cerebellin_Synaptic_Org"/>
</dbReference>
<gene>
    <name evidence="8" type="ORF">NMOB1V02_LOCUS9699</name>
</gene>
<feature type="domain" description="TH1" evidence="7">
    <location>
        <begin position="24"/>
        <end position="209"/>
    </location>
</feature>
<dbReference type="Gene3D" id="2.60.120.40">
    <property type="match status" value="1"/>
</dbReference>
<dbReference type="Pfam" id="PF06017">
    <property type="entry name" value="Myosin_TH1"/>
    <property type="match status" value="1"/>
</dbReference>
<keyword evidence="3" id="KW-0732">Signal</keyword>
<feature type="domain" description="C1q" evidence="6">
    <location>
        <begin position="1035"/>
        <end position="1165"/>
    </location>
</feature>
<keyword evidence="9" id="KW-1185">Reference proteome</keyword>
<dbReference type="InterPro" id="IPR011993">
    <property type="entry name" value="PH-like_dom_sf"/>
</dbReference>
<dbReference type="GO" id="GO:0003774">
    <property type="term" value="F:cytoskeletal motor activity"/>
    <property type="evidence" value="ECO:0007669"/>
    <property type="project" value="InterPro"/>
</dbReference>
<evidence type="ECO:0000259" key="6">
    <source>
        <dbReference type="PROSITE" id="PS50871"/>
    </source>
</evidence>
<accession>A0A7R9GGZ2</accession>
<dbReference type="PANTHER" id="PTHR22923:SF116">
    <property type="entry name" value="C1Q DOMAIN-CONTAINING PROTEIN"/>
    <property type="match status" value="1"/>
</dbReference>
<reference evidence="8" key="1">
    <citation type="submission" date="2020-11" db="EMBL/GenBank/DDBJ databases">
        <authorList>
            <person name="Tran Van P."/>
        </authorList>
    </citation>
    <scope>NUCLEOTIDE SEQUENCE</scope>
</reference>
<dbReference type="Pfam" id="PF00386">
    <property type="entry name" value="C1q"/>
    <property type="match status" value="1"/>
</dbReference>
<dbReference type="PROSITE" id="PS50871">
    <property type="entry name" value="C1Q"/>
    <property type="match status" value="1"/>
</dbReference>
<dbReference type="InterPro" id="IPR010926">
    <property type="entry name" value="Myosin_TH1"/>
</dbReference>
<evidence type="ECO:0000313" key="8">
    <source>
        <dbReference type="EMBL" id="CAD7282067.1"/>
    </source>
</evidence>
<comment type="subcellular location">
    <subcellularLocation>
        <location evidence="1">Secreted</location>
    </subcellularLocation>
</comment>
<keyword evidence="2" id="KW-0964">Secreted</keyword>
<feature type="coiled-coil region" evidence="4">
    <location>
        <begin position="971"/>
        <end position="998"/>
    </location>
</feature>
<keyword evidence="4" id="KW-0175">Coiled coil</keyword>
<dbReference type="InterPro" id="IPR029156">
    <property type="entry name" value="CTC1"/>
</dbReference>
<evidence type="ECO:0000256" key="3">
    <source>
        <dbReference type="ARBA" id="ARBA00022729"/>
    </source>
</evidence>
<feature type="region of interest" description="Disordered" evidence="5">
    <location>
        <begin position="1"/>
        <end position="21"/>
    </location>
</feature>
<dbReference type="GO" id="GO:0005576">
    <property type="term" value="C:extracellular region"/>
    <property type="evidence" value="ECO:0007669"/>
    <property type="project" value="UniProtKB-SubCell"/>
</dbReference>
<dbReference type="SUPFAM" id="SSF49842">
    <property type="entry name" value="TNF-like"/>
    <property type="match status" value="1"/>
</dbReference>
<organism evidence="8">
    <name type="scientific">Notodromas monacha</name>
    <dbReference type="NCBI Taxonomy" id="399045"/>
    <lineage>
        <taxon>Eukaryota</taxon>
        <taxon>Metazoa</taxon>
        <taxon>Ecdysozoa</taxon>
        <taxon>Arthropoda</taxon>
        <taxon>Crustacea</taxon>
        <taxon>Oligostraca</taxon>
        <taxon>Ostracoda</taxon>
        <taxon>Podocopa</taxon>
        <taxon>Podocopida</taxon>
        <taxon>Cypridocopina</taxon>
        <taxon>Cypridoidea</taxon>
        <taxon>Cyprididae</taxon>
        <taxon>Notodromas</taxon>
    </lineage>
</organism>
<dbReference type="AlphaFoldDB" id="A0A7R9GGZ2"/>
<dbReference type="PROSITE" id="PS51757">
    <property type="entry name" value="TH1"/>
    <property type="match status" value="1"/>
</dbReference>
<dbReference type="Pfam" id="PF15489">
    <property type="entry name" value="CTC1"/>
    <property type="match status" value="1"/>
</dbReference>
<evidence type="ECO:0000256" key="1">
    <source>
        <dbReference type="ARBA" id="ARBA00004613"/>
    </source>
</evidence>
<dbReference type="EMBL" id="CAJPEX010003426">
    <property type="protein sequence ID" value="CAG0922219.1"/>
    <property type="molecule type" value="Genomic_DNA"/>
</dbReference>
<evidence type="ECO:0000256" key="2">
    <source>
        <dbReference type="ARBA" id="ARBA00022525"/>
    </source>
</evidence>
<sequence>MSPESGVQTEEEKIDAAYKTPHKKQSYKASIPVVFQDSRLTPELENQRKTMFDAVVQRANEKTLYCLSVSKYDRHGLKKRERVLVLTTGSLYILDAKEMKMKQRILLSSLKGFTVTNKKDNLFILRPTVQESNKKEKAEVAMEAPEGTLIELAVHVAEAAGDNSIVKIESAATLTYSIGGGKQGMVDISQGHLDLIVKKEGRLRVMITLEGRVVSVHKYASTCKLLVKPPDLVDESCRELLGEETHCTVNYSTLAFLGISVPEIELNDWLIIENPEVRHFSDGVIVFCSNSSVLKVPEKLTVNSVRSPWTQAFDHIIVSLGVSCLSHYEWLLSYATIIADKLGILVRHEPTEMQFLVRMAFDILAGCCGLKSLKFQPRQGTENPAETLAALSQLEDVISCHSQPTTLFPNIVEIAKARSWDRVSEWGFEQIDTQSVQTLLGVLGACTNSARPLLRDASGHVYIVFLETENSVLPNISWLGACCIVRNFEVFHEKFNDESSVYIAVKPCDIEIVSCLPRCQLANHVYHKAVVLSRSRLHVNFANTSMKGFLLEVMVKASEEVERLQFHAVSFESNTNLPLLYERQYLCANTSVYWMKSDACLRLSRAQHGVRITHGSGSNQILKHESRPNLDGSFEGVIDDVYRNKKNNCVNLRVTLATSGLKTSVYCDIAASHVGNPLGVLPGMKVRISNLVKKTSGSGNHYYVATAMSDFFVGPKVSRSESLWPLVSLSRLLPEKLACVRFLLISFKPWFPVEFEATCDSCSRPVPDESLEGPNCDTCLDSGWVLTASGKFVVSDGTCSNFVLEAKNEQVLQLLGIRGGFVEDFKTFVRNVRVFHFSHRNPVPVPSVLEGSSEFAAKKRMAMQKILMHFRPKNALIVAAKCLLFQHQTSSHDKSGIEGSTFWGRLYCQNVEEVTDFVEIPSDWVRSEEENEGEAESFPFDILNFNQVHIQPIVRIMQLCAILSALLFAAGVSADTKLEEIEARLRKLEMENTKVLAQNRALHLQMDVIRKSEKQLKLQQEGLLSRLEDVEMKQNNETVVAFSIYRTIDYDLLDSVIPYQAEHLNIGGAIDTRVGVFTAPVAGVYLFTAHNLGGQSDITLVSLRKNGVRVSSTYAYMDFGNSIAQTVLLELEAGDQVDSYLDGGYAHTDRTYIYSQFSGVLLSAL</sequence>
<name>A0A7R9GGZ2_9CRUS</name>
<dbReference type="InterPro" id="IPR008983">
    <property type="entry name" value="Tumour_necrosis_fac-like_dom"/>
</dbReference>
<dbReference type="OrthoDB" id="6350361at2759"/>
<dbReference type="PANTHER" id="PTHR22923">
    <property type="entry name" value="CEREBELLIN-RELATED"/>
    <property type="match status" value="1"/>
</dbReference>
<dbReference type="SMART" id="SM00110">
    <property type="entry name" value="C1Q"/>
    <property type="match status" value="1"/>
</dbReference>
<evidence type="ECO:0000313" key="9">
    <source>
        <dbReference type="Proteomes" id="UP000678499"/>
    </source>
</evidence>
<dbReference type="Gene3D" id="2.30.29.30">
    <property type="entry name" value="Pleckstrin-homology domain (PH domain)/Phosphotyrosine-binding domain (PTB)"/>
    <property type="match status" value="1"/>
</dbReference>